<feature type="transmembrane region" description="Helical" evidence="1">
    <location>
        <begin position="21"/>
        <end position="45"/>
    </location>
</feature>
<keyword evidence="1" id="KW-0812">Transmembrane</keyword>
<accession>A0ABW4EGJ4</accession>
<proteinExistence type="predicted"/>
<keyword evidence="3" id="KW-1185">Reference proteome</keyword>
<dbReference type="Pfam" id="PF07332">
    <property type="entry name" value="Phage_holin_3_6"/>
    <property type="match status" value="1"/>
</dbReference>
<dbReference type="InterPro" id="IPR009937">
    <property type="entry name" value="Phage_holin_3_6"/>
</dbReference>
<keyword evidence="1" id="KW-1133">Transmembrane helix</keyword>
<organism evidence="2 3">
    <name type="scientific">Lacimonas salitolerans</name>
    <dbReference type="NCBI Taxonomy" id="1323750"/>
    <lineage>
        <taxon>Bacteria</taxon>
        <taxon>Pseudomonadati</taxon>
        <taxon>Pseudomonadota</taxon>
        <taxon>Alphaproteobacteria</taxon>
        <taxon>Rhodobacterales</taxon>
        <taxon>Paracoccaceae</taxon>
        <taxon>Lacimonas</taxon>
    </lineage>
</organism>
<evidence type="ECO:0000256" key="1">
    <source>
        <dbReference type="SAM" id="Phobius"/>
    </source>
</evidence>
<gene>
    <name evidence="2" type="ORF">ACFTOW_13785</name>
</gene>
<dbReference type="RefSeq" id="WP_379916669.1">
    <property type="nucleotide sequence ID" value="NZ_JBHUDD010000111.1"/>
</dbReference>
<name>A0ABW4EGJ4_9RHOB</name>
<comment type="caution">
    <text evidence="2">The sequence shown here is derived from an EMBL/GenBank/DDBJ whole genome shotgun (WGS) entry which is preliminary data.</text>
</comment>
<evidence type="ECO:0000313" key="3">
    <source>
        <dbReference type="Proteomes" id="UP001597186"/>
    </source>
</evidence>
<feature type="transmembrane region" description="Helical" evidence="1">
    <location>
        <begin position="51"/>
        <end position="71"/>
    </location>
</feature>
<dbReference type="EMBL" id="JBHUDD010000111">
    <property type="protein sequence ID" value="MFD1510465.1"/>
    <property type="molecule type" value="Genomic_DNA"/>
</dbReference>
<evidence type="ECO:0000313" key="2">
    <source>
        <dbReference type="EMBL" id="MFD1510465.1"/>
    </source>
</evidence>
<reference evidence="3" key="1">
    <citation type="journal article" date="2019" name="Int. J. Syst. Evol. Microbiol.">
        <title>The Global Catalogue of Microorganisms (GCM) 10K type strain sequencing project: providing services to taxonomists for standard genome sequencing and annotation.</title>
        <authorList>
            <consortium name="The Broad Institute Genomics Platform"/>
            <consortium name="The Broad Institute Genome Sequencing Center for Infectious Disease"/>
            <person name="Wu L."/>
            <person name="Ma J."/>
        </authorList>
    </citation>
    <scope>NUCLEOTIDE SEQUENCE [LARGE SCALE GENOMIC DNA]</scope>
    <source>
        <strain evidence="3">CGMCC 1.12477</strain>
    </source>
</reference>
<keyword evidence="1" id="KW-0472">Membrane</keyword>
<sequence length="118" mass="12450">MAGFLSDMRRRARATARAAAFSAIGVIFALTGLGFLTVALWILIATYESPLVAHAVIGALYLFLGVCFLALGGQKSEPRPAEPVESPPQTPAKDPILQVAEAFAVGLQAGRSARRPRS</sequence>
<dbReference type="Proteomes" id="UP001597186">
    <property type="component" value="Unassembled WGS sequence"/>
</dbReference>
<protein>
    <submittedName>
        <fullName evidence="2">Phage holin family protein</fullName>
    </submittedName>
</protein>